<keyword evidence="3" id="KW-1185">Reference proteome</keyword>
<sequence length="74" mass="7993">MANDPEDGRADRARLQRPVVPVLHVGADPRPDAGRDGRAGQAVGLPGRPHVLQPRRLRPVLQARRASAVHEVIA</sequence>
<dbReference type="InParanoid" id="B9TGT2"/>
<feature type="compositionally biased region" description="Basic and acidic residues" evidence="1">
    <location>
        <begin position="27"/>
        <end position="38"/>
    </location>
</feature>
<reference evidence="3" key="1">
    <citation type="journal article" date="2010" name="Nat. Biotechnol.">
        <title>Draft genome sequence of the oilseed species Ricinus communis.</title>
        <authorList>
            <person name="Chan A.P."/>
            <person name="Crabtree J."/>
            <person name="Zhao Q."/>
            <person name="Lorenzi H."/>
            <person name="Orvis J."/>
            <person name="Puiu D."/>
            <person name="Melake-Berhan A."/>
            <person name="Jones K.M."/>
            <person name="Redman J."/>
            <person name="Chen G."/>
            <person name="Cahoon E.B."/>
            <person name="Gedil M."/>
            <person name="Stanke M."/>
            <person name="Haas B.J."/>
            <person name="Wortman J.R."/>
            <person name="Fraser-Liggett C.M."/>
            <person name="Ravel J."/>
            <person name="Rabinowicz P.D."/>
        </authorList>
    </citation>
    <scope>NUCLEOTIDE SEQUENCE [LARGE SCALE GENOMIC DNA]</scope>
    <source>
        <strain evidence="3">cv. Hale</strain>
    </source>
</reference>
<evidence type="ECO:0000313" key="2">
    <source>
        <dbReference type="EMBL" id="EEF24934.1"/>
    </source>
</evidence>
<dbReference type="EMBL" id="EQ980915">
    <property type="protein sequence ID" value="EEF24934.1"/>
    <property type="molecule type" value="Genomic_DNA"/>
</dbReference>
<accession>B9TGT2</accession>
<feature type="region of interest" description="Disordered" evidence="1">
    <location>
        <begin position="1"/>
        <end position="50"/>
    </location>
</feature>
<evidence type="ECO:0000313" key="3">
    <source>
        <dbReference type="Proteomes" id="UP000008311"/>
    </source>
</evidence>
<feature type="compositionally biased region" description="Basic and acidic residues" evidence="1">
    <location>
        <begin position="1"/>
        <end position="14"/>
    </location>
</feature>
<organism evidence="2 3">
    <name type="scientific">Ricinus communis</name>
    <name type="common">Castor bean</name>
    <dbReference type="NCBI Taxonomy" id="3988"/>
    <lineage>
        <taxon>Eukaryota</taxon>
        <taxon>Viridiplantae</taxon>
        <taxon>Streptophyta</taxon>
        <taxon>Embryophyta</taxon>
        <taxon>Tracheophyta</taxon>
        <taxon>Spermatophyta</taxon>
        <taxon>Magnoliopsida</taxon>
        <taxon>eudicotyledons</taxon>
        <taxon>Gunneridae</taxon>
        <taxon>Pentapetalae</taxon>
        <taxon>rosids</taxon>
        <taxon>fabids</taxon>
        <taxon>Malpighiales</taxon>
        <taxon>Euphorbiaceae</taxon>
        <taxon>Acalyphoideae</taxon>
        <taxon>Acalypheae</taxon>
        <taxon>Ricinus</taxon>
    </lineage>
</organism>
<name>B9TGT2_RICCO</name>
<evidence type="ECO:0000256" key="1">
    <source>
        <dbReference type="SAM" id="MobiDB-lite"/>
    </source>
</evidence>
<dbReference type="Proteomes" id="UP000008311">
    <property type="component" value="Unassembled WGS sequence"/>
</dbReference>
<dbReference type="AlphaFoldDB" id="B9TGT2"/>
<proteinExistence type="predicted"/>
<gene>
    <name evidence="2" type="ORF">RCOM_1812020</name>
</gene>
<protein>
    <submittedName>
        <fullName evidence="2">Uncharacterized protein</fullName>
    </submittedName>
</protein>